<dbReference type="GO" id="GO:0005096">
    <property type="term" value="F:GTPase activator activity"/>
    <property type="evidence" value="ECO:0007669"/>
    <property type="project" value="UniProtKB-KW"/>
</dbReference>
<reference evidence="5" key="1">
    <citation type="submission" date="2020-05" db="EMBL/GenBank/DDBJ databases">
        <title>Frigoriglobus tundricola gen. nov., sp. nov., a psychrotolerant cellulolytic planctomycete of the family Gemmataceae with two divergent copies of 16S rRNA gene.</title>
        <authorList>
            <person name="Kulichevskaya I.S."/>
            <person name="Ivanova A.A."/>
            <person name="Naumoff D.G."/>
            <person name="Beletsky A.V."/>
            <person name="Rijpstra W.I.C."/>
            <person name="Sinninghe Damste J.S."/>
            <person name="Mardanov A.V."/>
            <person name="Ravin N.V."/>
            <person name="Dedysh S.N."/>
        </authorList>
    </citation>
    <scope>NUCLEOTIDE SEQUENCE [LARGE SCALE GENOMIC DNA]</scope>
    <source>
        <strain evidence="5">PL17</strain>
    </source>
</reference>
<dbReference type="Gene3D" id="3.80.10.10">
    <property type="entry name" value="Ribonuclease Inhibitor"/>
    <property type="match status" value="1"/>
</dbReference>
<dbReference type="PANTHER" id="PTHR24113:SF12">
    <property type="entry name" value="RAN GTPASE-ACTIVATING PROTEIN 1"/>
    <property type="match status" value="1"/>
</dbReference>
<evidence type="ECO:0000313" key="5">
    <source>
        <dbReference type="Proteomes" id="UP000503447"/>
    </source>
</evidence>
<dbReference type="NCBIfam" id="TIGR02996">
    <property type="entry name" value="rpt_mate_G_obs"/>
    <property type="match status" value="1"/>
</dbReference>
<dbReference type="GO" id="GO:0006913">
    <property type="term" value="P:nucleocytoplasmic transport"/>
    <property type="evidence" value="ECO:0007669"/>
    <property type="project" value="TreeGrafter"/>
</dbReference>
<dbReference type="InterPro" id="IPR001611">
    <property type="entry name" value="Leu-rich_rpt"/>
</dbReference>
<dbReference type="GO" id="GO:0048471">
    <property type="term" value="C:perinuclear region of cytoplasm"/>
    <property type="evidence" value="ECO:0007669"/>
    <property type="project" value="TreeGrafter"/>
</dbReference>
<evidence type="ECO:0000256" key="2">
    <source>
        <dbReference type="ARBA" id="ARBA00022614"/>
    </source>
</evidence>
<dbReference type="RefSeq" id="WP_171469617.1">
    <property type="nucleotide sequence ID" value="NZ_CP053452.2"/>
</dbReference>
<keyword evidence="2" id="KW-0433">Leucine-rich repeat</keyword>
<dbReference type="InterPro" id="IPR014338">
    <property type="entry name" value="CHP02996_rpt-companion-dom"/>
</dbReference>
<evidence type="ECO:0000256" key="1">
    <source>
        <dbReference type="ARBA" id="ARBA00022468"/>
    </source>
</evidence>
<keyword evidence="1" id="KW-0343">GTPase activation</keyword>
<dbReference type="SUPFAM" id="SSF52047">
    <property type="entry name" value="RNI-like"/>
    <property type="match status" value="1"/>
</dbReference>
<dbReference type="KEGG" id="ftj:FTUN_0936"/>
<dbReference type="AlphaFoldDB" id="A0A6M5YJB7"/>
<dbReference type="InterPro" id="IPR027038">
    <property type="entry name" value="RanGap"/>
</dbReference>
<proteinExistence type="predicted"/>
<gene>
    <name evidence="4" type="ORF">FTUN_0936</name>
</gene>
<sequence>MSSDRDALFAAIRDNPEEDTPRLMFADWLDEHGEHERAEFVRLQCELAQLADDASDSQAVYEFLRDRDHVTRPSADWTRIDDGIHRRIALDLRAADLFRRHGRAWGPQLPKKSGVEWSGFHRGFAHHVSLGNLRKLAALAPQLRGAAPAVTLVSTDFTARVVEQLADAGLLGWVRGLVLNSEHASGLRELGRHPDAASVRTLKVRGHGAGIELVSALAETPHWTGLHTLDLSETISAPADAEILFRTRSLHSLRRLHISGAGRWTADTVRALTAGGFAGLTSLRLAECGLVDDAAEVLAAGPHLTSLRTLDLGHNRLTGRGVTALLCSPHLANVAFLGLEGNRCTGLYAGRMATAEPGGLRLLHCHGCRFIASDVHKLARSPRLRTLWYLDLDDNGLGPTAVREIVRGFGKRCPPVVWLTHNQIGDSGAAHIAKSKAAAGLRVLHLKHNAGMTDAGVRALLDSPHLANLDGLGVSTESDELNARLRTRFRHSDLDYP</sequence>
<name>A0A6M5YJB7_9BACT</name>
<protein>
    <recommendedName>
        <fullName evidence="6">TIGR02996 domain-containing protein</fullName>
    </recommendedName>
</protein>
<dbReference type="InterPro" id="IPR006553">
    <property type="entry name" value="Leu-rich_rpt_Cys-con_subtyp"/>
</dbReference>
<dbReference type="GO" id="GO:0031267">
    <property type="term" value="F:small GTPase binding"/>
    <property type="evidence" value="ECO:0007669"/>
    <property type="project" value="TreeGrafter"/>
</dbReference>
<accession>A0A6M5YJB7</accession>
<dbReference type="GO" id="GO:0005829">
    <property type="term" value="C:cytosol"/>
    <property type="evidence" value="ECO:0007669"/>
    <property type="project" value="TreeGrafter"/>
</dbReference>
<dbReference type="PANTHER" id="PTHR24113">
    <property type="entry name" value="RAN GTPASE-ACTIVATING PROTEIN 1"/>
    <property type="match status" value="1"/>
</dbReference>
<dbReference type="Proteomes" id="UP000503447">
    <property type="component" value="Chromosome"/>
</dbReference>
<keyword evidence="5" id="KW-1185">Reference proteome</keyword>
<keyword evidence="3" id="KW-0677">Repeat</keyword>
<dbReference type="Pfam" id="PF13516">
    <property type="entry name" value="LRR_6"/>
    <property type="match status" value="3"/>
</dbReference>
<dbReference type="InterPro" id="IPR032675">
    <property type="entry name" value="LRR_dom_sf"/>
</dbReference>
<evidence type="ECO:0000256" key="3">
    <source>
        <dbReference type="ARBA" id="ARBA00022737"/>
    </source>
</evidence>
<evidence type="ECO:0000313" key="4">
    <source>
        <dbReference type="EMBL" id="QJW93430.1"/>
    </source>
</evidence>
<evidence type="ECO:0008006" key="6">
    <source>
        <dbReference type="Google" id="ProtNLM"/>
    </source>
</evidence>
<organism evidence="4 5">
    <name type="scientific">Frigoriglobus tundricola</name>
    <dbReference type="NCBI Taxonomy" id="2774151"/>
    <lineage>
        <taxon>Bacteria</taxon>
        <taxon>Pseudomonadati</taxon>
        <taxon>Planctomycetota</taxon>
        <taxon>Planctomycetia</taxon>
        <taxon>Gemmatales</taxon>
        <taxon>Gemmataceae</taxon>
        <taxon>Frigoriglobus</taxon>
    </lineage>
</organism>
<dbReference type="EMBL" id="CP053452">
    <property type="protein sequence ID" value="QJW93430.1"/>
    <property type="molecule type" value="Genomic_DNA"/>
</dbReference>
<dbReference type="SMART" id="SM00367">
    <property type="entry name" value="LRR_CC"/>
    <property type="match status" value="3"/>
</dbReference>